<sequence length="74" mass="8455">MEKQMIFARAMIFCIAMAPDTIPRLLRLFKGNSFLLLPPRCSQLRKPQCSDGRYIVLDIRIGDSQKDKDIGVTI</sequence>
<accession>A0A5B6V999</accession>
<reference evidence="2" key="1">
    <citation type="journal article" date="2019" name="Plant Biotechnol. J.">
        <title>Genome sequencing of the Australian wild diploid species Gossypium australe highlights disease resistance and delayed gland morphogenesis.</title>
        <authorList>
            <person name="Cai Y."/>
            <person name="Cai X."/>
            <person name="Wang Q."/>
            <person name="Wang P."/>
            <person name="Zhang Y."/>
            <person name="Cai C."/>
            <person name="Xu Y."/>
            <person name="Wang K."/>
            <person name="Zhou Z."/>
            <person name="Wang C."/>
            <person name="Geng S."/>
            <person name="Li B."/>
            <person name="Dong Q."/>
            <person name="Hou Y."/>
            <person name="Wang H."/>
            <person name="Ai P."/>
            <person name="Liu Z."/>
            <person name="Yi F."/>
            <person name="Sun M."/>
            <person name="An G."/>
            <person name="Cheng J."/>
            <person name="Zhang Y."/>
            <person name="Shi Q."/>
            <person name="Xie Y."/>
            <person name="Shi X."/>
            <person name="Chang Y."/>
            <person name="Huang F."/>
            <person name="Chen Y."/>
            <person name="Hong S."/>
            <person name="Mi L."/>
            <person name="Sun Q."/>
            <person name="Zhang L."/>
            <person name="Zhou B."/>
            <person name="Peng R."/>
            <person name="Zhang X."/>
            <person name="Liu F."/>
        </authorList>
    </citation>
    <scope>NUCLEOTIDE SEQUENCE [LARGE SCALE GENOMIC DNA]</scope>
    <source>
        <strain evidence="2">cv. PA1801</strain>
    </source>
</reference>
<dbReference type="OrthoDB" id="10298143at2759"/>
<keyword evidence="2" id="KW-1185">Reference proteome</keyword>
<dbReference type="EMBL" id="SMMG02000007">
    <property type="protein sequence ID" value="KAA3465623.1"/>
    <property type="molecule type" value="Genomic_DNA"/>
</dbReference>
<organism evidence="1 2">
    <name type="scientific">Gossypium australe</name>
    <dbReference type="NCBI Taxonomy" id="47621"/>
    <lineage>
        <taxon>Eukaryota</taxon>
        <taxon>Viridiplantae</taxon>
        <taxon>Streptophyta</taxon>
        <taxon>Embryophyta</taxon>
        <taxon>Tracheophyta</taxon>
        <taxon>Spermatophyta</taxon>
        <taxon>Magnoliopsida</taxon>
        <taxon>eudicotyledons</taxon>
        <taxon>Gunneridae</taxon>
        <taxon>Pentapetalae</taxon>
        <taxon>rosids</taxon>
        <taxon>malvids</taxon>
        <taxon>Malvales</taxon>
        <taxon>Malvaceae</taxon>
        <taxon>Malvoideae</taxon>
        <taxon>Gossypium</taxon>
    </lineage>
</organism>
<comment type="caution">
    <text evidence="1">The sequence shown here is derived from an EMBL/GenBank/DDBJ whole genome shotgun (WGS) entry which is preliminary data.</text>
</comment>
<evidence type="ECO:0000313" key="2">
    <source>
        <dbReference type="Proteomes" id="UP000325315"/>
    </source>
</evidence>
<dbReference type="Proteomes" id="UP000325315">
    <property type="component" value="Unassembled WGS sequence"/>
</dbReference>
<dbReference type="AlphaFoldDB" id="A0A5B6V999"/>
<name>A0A5B6V999_9ROSI</name>
<gene>
    <name evidence="1" type="ORF">EPI10_000770</name>
</gene>
<proteinExistence type="predicted"/>
<protein>
    <submittedName>
        <fullName evidence="1">Uncharacterized protein</fullName>
    </submittedName>
</protein>
<evidence type="ECO:0000313" key="1">
    <source>
        <dbReference type="EMBL" id="KAA3465623.1"/>
    </source>
</evidence>